<dbReference type="EMBL" id="HACM01000546">
    <property type="protein sequence ID" value="CRZ00988.1"/>
    <property type="molecule type" value="Transcribed_RNA"/>
</dbReference>
<feature type="region of interest" description="Disordered" evidence="5">
    <location>
        <begin position="144"/>
        <end position="166"/>
    </location>
</feature>
<keyword evidence="3 6" id="KW-1133">Transmembrane helix</keyword>
<evidence type="ECO:0000256" key="5">
    <source>
        <dbReference type="SAM" id="MobiDB-lite"/>
    </source>
</evidence>
<accession>A0A0H5QG07</accession>
<feature type="transmembrane region" description="Helical" evidence="6">
    <location>
        <begin position="325"/>
        <end position="344"/>
    </location>
</feature>
<sequence length="393" mass="42122">MPISIIREAIALGCVVLLGSLASGAGVGGGSLYIPLFVLLLTPEKLAIPLSKACAFGASIALYIVNSRKTRDGPNGTTRPLIDYRMALLLEPFTLLGTMIGVRLNKLLPFPVVAVMMAILLTLISVKTYHKALAIHRTESASAITPLSPTTPSGDVANEDEPPSNVKPEPQFPFYPIAMLLFYWIIGIFPSVALSGRFNPQISCMSSTYIAIFGSSFMFLFILACVNAKMEIQRNHQRHDALLYEGSPDEPSWSTKSVISLSAISTFAGVFSALVGVGGSAIKGPFLAHIAAPDVAASTAAFMLLSTCSSSMFQFILVDMLDLHYAAVFFVAGFVAAFCGSHAWAYIVTIFEKKSIIVFLLASYVSIATIAMAALSIYEIQFSGHQFQMDSAC</sequence>
<dbReference type="AlphaFoldDB" id="A0A0H5QG07"/>
<feature type="transmembrane region" description="Helical" evidence="6">
    <location>
        <begin position="258"/>
        <end position="277"/>
    </location>
</feature>
<feature type="transmembrane region" description="Helical" evidence="6">
    <location>
        <begin position="356"/>
        <end position="378"/>
    </location>
</feature>
<organism evidence="7">
    <name type="scientific">Spongospora subterranea</name>
    <dbReference type="NCBI Taxonomy" id="70186"/>
    <lineage>
        <taxon>Eukaryota</taxon>
        <taxon>Sar</taxon>
        <taxon>Rhizaria</taxon>
        <taxon>Endomyxa</taxon>
        <taxon>Phytomyxea</taxon>
        <taxon>Plasmodiophorida</taxon>
        <taxon>Plasmodiophoridae</taxon>
        <taxon>Spongospora</taxon>
    </lineage>
</organism>
<feature type="transmembrane region" description="Helical" evidence="6">
    <location>
        <begin position="208"/>
        <end position="228"/>
    </location>
</feature>
<dbReference type="InterPro" id="IPR002781">
    <property type="entry name" value="TM_pro_TauE-like"/>
</dbReference>
<protein>
    <submittedName>
        <fullName evidence="7">Uncharacterized protein</fullName>
    </submittedName>
</protein>
<evidence type="ECO:0000256" key="1">
    <source>
        <dbReference type="ARBA" id="ARBA00004141"/>
    </source>
</evidence>
<reference evidence="7" key="1">
    <citation type="submission" date="2015-04" db="EMBL/GenBank/DDBJ databases">
        <title>The genome sequence of the plant pathogenic Rhizarian Plasmodiophora brassicae reveals insights in its biotrophic life cycle and the origin of chitin synthesis.</title>
        <authorList>
            <person name="Schwelm A."/>
            <person name="Fogelqvist J."/>
            <person name="Knaust A."/>
            <person name="Julke S."/>
            <person name="Lilja T."/>
            <person name="Dhandapani V."/>
            <person name="Bonilla-Rosso G."/>
            <person name="Karlsson M."/>
            <person name="Shevchenko A."/>
            <person name="Choi S.R."/>
            <person name="Kim H.G."/>
            <person name="Park J.Y."/>
            <person name="Lim Y.P."/>
            <person name="Ludwig-Muller J."/>
            <person name="Dixelius C."/>
        </authorList>
    </citation>
    <scope>NUCLEOTIDE SEQUENCE</scope>
    <source>
        <tissue evidence="7">Potato root galls</tissue>
    </source>
</reference>
<evidence type="ECO:0000313" key="7">
    <source>
        <dbReference type="EMBL" id="CRZ00988.1"/>
    </source>
</evidence>
<evidence type="ECO:0000256" key="4">
    <source>
        <dbReference type="ARBA" id="ARBA00023136"/>
    </source>
</evidence>
<feature type="transmembrane region" description="Helical" evidence="6">
    <location>
        <begin position="174"/>
        <end position="196"/>
    </location>
</feature>
<evidence type="ECO:0000256" key="3">
    <source>
        <dbReference type="ARBA" id="ARBA00022989"/>
    </source>
</evidence>
<dbReference type="GO" id="GO:0031464">
    <property type="term" value="C:Cul4A-RING E3 ubiquitin ligase complex"/>
    <property type="evidence" value="ECO:0007669"/>
    <property type="project" value="TreeGrafter"/>
</dbReference>
<keyword evidence="2 6" id="KW-0812">Transmembrane</keyword>
<name>A0A0H5QG07_9EUKA</name>
<dbReference type="GO" id="GO:0016020">
    <property type="term" value="C:membrane"/>
    <property type="evidence" value="ECO:0007669"/>
    <property type="project" value="UniProtKB-SubCell"/>
</dbReference>
<comment type="subcellular location">
    <subcellularLocation>
        <location evidence="1">Membrane</location>
        <topology evidence="1">Multi-pass membrane protein</topology>
    </subcellularLocation>
</comment>
<feature type="transmembrane region" description="Helical" evidence="6">
    <location>
        <begin position="48"/>
        <end position="65"/>
    </location>
</feature>
<evidence type="ECO:0000256" key="2">
    <source>
        <dbReference type="ARBA" id="ARBA00022692"/>
    </source>
</evidence>
<dbReference type="PANTHER" id="PTHR14255">
    <property type="entry name" value="CEREBLON"/>
    <property type="match status" value="1"/>
</dbReference>
<dbReference type="Pfam" id="PF01925">
    <property type="entry name" value="TauE"/>
    <property type="match status" value="2"/>
</dbReference>
<feature type="transmembrane region" description="Helical" evidence="6">
    <location>
        <begin position="110"/>
        <end position="129"/>
    </location>
</feature>
<dbReference type="GO" id="GO:0016567">
    <property type="term" value="P:protein ubiquitination"/>
    <property type="evidence" value="ECO:0007669"/>
    <property type="project" value="TreeGrafter"/>
</dbReference>
<feature type="transmembrane region" description="Helical" evidence="6">
    <location>
        <begin position="297"/>
        <end position="318"/>
    </location>
</feature>
<proteinExistence type="predicted"/>
<keyword evidence="4 6" id="KW-0472">Membrane</keyword>
<dbReference type="PANTHER" id="PTHR14255:SF3">
    <property type="entry name" value="SULFITE EXPORTER TAUE_SAFE FAMILY PROTEIN 5-RELATED"/>
    <property type="match status" value="1"/>
</dbReference>
<evidence type="ECO:0000256" key="6">
    <source>
        <dbReference type="SAM" id="Phobius"/>
    </source>
</evidence>
<feature type="transmembrane region" description="Helical" evidence="6">
    <location>
        <begin position="86"/>
        <end position="104"/>
    </location>
</feature>
<feature type="compositionally biased region" description="Polar residues" evidence="5">
    <location>
        <begin position="144"/>
        <end position="153"/>
    </location>
</feature>